<dbReference type="Gene3D" id="3.10.28.10">
    <property type="entry name" value="Homing endonucleases"/>
    <property type="match status" value="2"/>
</dbReference>
<dbReference type="SUPFAM" id="SSF55608">
    <property type="entry name" value="Homing endonucleases"/>
    <property type="match status" value="1"/>
</dbReference>
<accession>A0A559KCK4</accession>
<dbReference type="Proteomes" id="UP000317036">
    <property type="component" value="Unassembled WGS sequence"/>
</dbReference>
<name>A0A559KCK4_9BACL</name>
<evidence type="ECO:0000313" key="2">
    <source>
        <dbReference type="EMBL" id="TVY09860.1"/>
    </source>
</evidence>
<dbReference type="InterPro" id="IPR027434">
    <property type="entry name" value="Homing_endonucl"/>
</dbReference>
<comment type="caution">
    <text evidence="2">The sequence shown here is derived from an EMBL/GenBank/DDBJ whole genome shotgun (WGS) entry which is preliminary data.</text>
</comment>
<proteinExistence type="predicted"/>
<dbReference type="InterPro" id="IPR004860">
    <property type="entry name" value="LAGLIDADG_dom"/>
</dbReference>
<dbReference type="OrthoDB" id="2565738at2"/>
<protein>
    <recommendedName>
        <fullName evidence="1">Homing endonuclease LAGLIDADG domain-containing protein</fullName>
    </recommendedName>
</protein>
<gene>
    <name evidence="2" type="ORF">FPZ49_10835</name>
</gene>
<keyword evidence="3" id="KW-1185">Reference proteome</keyword>
<reference evidence="2 3" key="1">
    <citation type="submission" date="2019-07" db="EMBL/GenBank/DDBJ databases">
        <authorList>
            <person name="Kim J."/>
        </authorList>
    </citation>
    <scope>NUCLEOTIDE SEQUENCE [LARGE SCALE GENOMIC DNA]</scope>
    <source>
        <strain evidence="2 3">JC52</strain>
    </source>
</reference>
<dbReference type="Pfam" id="PF03161">
    <property type="entry name" value="LAGLIDADG_2"/>
    <property type="match status" value="1"/>
</dbReference>
<evidence type="ECO:0000313" key="3">
    <source>
        <dbReference type="Proteomes" id="UP000317036"/>
    </source>
</evidence>
<sequence>MASVIKFKFDKEELYDLFVNQLKTTKEIADIYGCTTVTVNVNLRKYGITWEDRDRNDPEKNKYTRECLYNLYIEEQKSPEEIAEIYNTTHTVIRRRLQKFNITYEMQKEKHHEQFLISELQHDVIIGSVLGDGALTRKGESSILTVFHQESQKEYCQAKFDVMRNLCPINELKFSYRLNESDGYNRQNQFYFYTRYIRNLNRYNDMNTYELLNNLNPNSLTVWYLDDGSLEIKNYRKGNGHIQFAMKWLNRDEIEYAIQMFKNKFNINAKIKWRKKEEGIYSGLKFDIADTEKLINVVKNSELGKMARETMAYKLLLLA</sequence>
<feature type="domain" description="Homing endonuclease LAGLIDADG" evidence="1">
    <location>
        <begin position="124"/>
        <end position="278"/>
    </location>
</feature>
<organism evidence="2 3">
    <name type="scientific">Paenibacillus cremeus</name>
    <dbReference type="NCBI Taxonomy" id="2163881"/>
    <lineage>
        <taxon>Bacteria</taxon>
        <taxon>Bacillati</taxon>
        <taxon>Bacillota</taxon>
        <taxon>Bacilli</taxon>
        <taxon>Bacillales</taxon>
        <taxon>Paenibacillaceae</taxon>
        <taxon>Paenibacillus</taxon>
    </lineage>
</organism>
<dbReference type="RefSeq" id="WP_144846385.1">
    <property type="nucleotide sequence ID" value="NZ_VNJI01000011.1"/>
</dbReference>
<dbReference type="EMBL" id="VNJI01000011">
    <property type="protein sequence ID" value="TVY09860.1"/>
    <property type="molecule type" value="Genomic_DNA"/>
</dbReference>
<dbReference type="GO" id="GO:0004519">
    <property type="term" value="F:endonuclease activity"/>
    <property type="evidence" value="ECO:0007669"/>
    <property type="project" value="InterPro"/>
</dbReference>
<evidence type="ECO:0000259" key="1">
    <source>
        <dbReference type="Pfam" id="PF03161"/>
    </source>
</evidence>
<dbReference type="AlphaFoldDB" id="A0A559KCK4"/>